<dbReference type="PANTHER" id="PTHR24421">
    <property type="entry name" value="NITRATE/NITRITE SENSOR PROTEIN NARX-RELATED"/>
    <property type="match status" value="1"/>
</dbReference>
<dbReference type="EMBL" id="QQAZ01000022">
    <property type="protein sequence ID" value="RDI43321.1"/>
    <property type="molecule type" value="Genomic_DNA"/>
</dbReference>
<keyword evidence="6" id="KW-1185">Reference proteome</keyword>
<evidence type="ECO:0000256" key="1">
    <source>
        <dbReference type="ARBA" id="ARBA00022679"/>
    </source>
</evidence>
<evidence type="ECO:0000256" key="3">
    <source>
        <dbReference type="ARBA" id="ARBA00023012"/>
    </source>
</evidence>
<dbReference type="GO" id="GO:0016301">
    <property type="term" value="F:kinase activity"/>
    <property type="evidence" value="ECO:0007669"/>
    <property type="project" value="UniProtKB-KW"/>
</dbReference>
<dbReference type="SMART" id="SM00387">
    <property type="entry name" value="HATPase_c"/>
    <property type="match status" value="1"/>
</dbReference>
<dbReference type="AlphaFoldDB" id="A0A370GI46"/>
<accession>A0A370GI46</accession>
<reference evidence="5 6" key="1">
    <citation type="submission" date="2018-07" db="EMBL/GenBank/DDBJ databases">
        <title>Genomic Encyclopedia of Type Strains, Phase IV (KMG-IV): sequencing the most valuable type-strain genomes for metagenomic binning, comparative biology and taxonomic classification.</title>
        <authorList>
            <person name="Goeker M."/>
        </authorList>
    </citation>
    <scope>NUCLEOTIDE SEQUENCE [LARGE SCALE GENOMIC DNA]</scope>
    <source>
        <strain evidence="5 6">DSM 44952</strain>
    </source>
</reference>
<comment type="caution">
    <text evidence="5">The sequence shown here is derived from an EMBL/GenBank/DDBJ whole genome shotgun (WGS) entry which is preliminary data.</text>
</comment>
<dbReference type="PANTHER" id="PTHR24421:SF56">
    <property type="entry name" value="OXYGEN SENSOR HISTIDINE KINASE RESPONSE REGULATOR DOST"/>
    <property type="match status" value="1"/>
</dbReference>
<keyword evidence="2 5" id="KW-0418">Kinase</keyword>
<dbReference type="Gene3D" id="3.30.565.10">
    <property type="entry name" value="Histidine kinase-like ATPase, C-terminal domain"/>
    <property type="match status" value="1"/>
</dbReference>
<organism evidence="5 6">
    <name type="scientific">Nocardia mexicana</name>
    <dbReference type="NCBI Taxonomy" id="279262"/>
    <lineage>
        <taxon>Bacteria</taxon>
        <taxon>Bacillati</taxon>
        <taxon>Actinomycetota</taxon>
        <taxon>Actinomycetes</taxon>
        <taxon>Mycobacteriales</taxon>
        <taxon>Nocardiaceae</taxon>
        <taxon>Nocardia</taxon>
    </lineage>
</organism>
<dbReference type="Pfam" id="PF02518">
    <property type="entry name" value="HATPase_c"/>
    <property type="match status" value="1"/>
</dbReference>
<evidence type="ECO:0000313" key="5">
    <source>
        <dbReference type="EMBL" id="RDI43321.1"/>
    </source>
</evidence>
<dbReference type="GO" id="GO:0000160">
    <property type="term" value="P:phosphorelay signal transduction system"/>
    <property type="evidence" value="ECO:0007669"/>
    <property type="project" value="UniProtKB-KW"/>
</dbReference>
<dbReference type="InterPro" id="IPR003594">
    <property type="entry name" value="HATPase_dom"/>
</dbReference>
<evidence type="ECO:0000259" key="4">
    <source>
        <dbReference type="SMART" id="SM00387"/>
    </source>
</evidence>
<keyword evidence="1" id="KW-0808">Transferase</keyword>
<keyword evidence="3" id="KW-0902">Two-component regulatory system</keyword>
<evidence type="ECO:0000313" key="6">
    <source>
        <dbReference type="Proteomes" id="UP000255355"/>
    </source>
</evidence>
<protein>
    <submittedName>
        <fullName evidence="5">Histidine kinase/DNA gyrase B/HSP90-like ATPase</fullName>
    </submittedName>
</protein>
<dbReference type="RefSeq" id="WP_068027675.1">
    <property type="nucleotide sequence ID" value="NZ_QQAZ01000022.1"/>
</dbReference>
<name>A0A370GI46_9NOCA</name>
<dbReference type="InterPro" id="IPR036890">
    <property type="entry name" value="HATPase_C_sf"/>
</dbReference>
<evidence type="ECO:0000256" key="2">
    <source>
        <dbReference type="ARBA" id="ARBA00022777"/>
    </source>
</evidence>
<feature type="domain" description="Histidine kinase/HSP90-like ATPase" evidence="4">
    <location>
        <begin position="26"/>
        <end position="110"/>
    </location>
</feature>
<proteinExistence type="predicted"/>
<gene>
    <name evidence="5" type="ORF">DFR68_12284</name>
</gene>
<dbReference type="SUPFAM" id="SSF55874">
    <property type="entry name" value="ATPase domain of HSP90 chaperone/DNA topoisomerase II/histidine kinase"/>
    <property type="match status" value="1"/>
</dbReference>
<dbReference type="STRING" id="1210089.GCA_001613165_06188"/>
<dbReference type="Proteomes" id="UP000255355">
    <property type="component" value="Unassembled WGS sequence"/>
</dbReference>
<dbReference type="InterPro" id="IPR050482">
    <property type="entry name" value="Sensor_HK_TwoCompSys"/>
</dbReference>
<sequence>MHQPTTDTGITTELRVSGPLSVIDPVLADHAEAVVREAVSNTVRHSGATTVTVTVTVADELTVCIEDDGRGITPSGLTNLSHRAEQVGGHFDIAHTDPTGARLIWTAPLP</sequence>